<feature type="compositionally biased region" description="Polar residues" evidence="1">
    <location>
        <begin position="96"/>
        <end position="105"/>
    </location>
</feature>
<dbReference type="EMBL" id="CAKXAJ010021811">
    <property type="protein sequence ID" value="CAH2226679.1"/>
    <property type="molecule type" value="Genomic_DNA"/>
</dbReference>
<dbReference type="AlphaFoldDB" id="A0A8S4QYT2"/>
<evidence type="ECO:0000256" key="1">
    <source>
        <dbReference type="SAM" id="MobiDB-lite"/>
    </source>
</evidence>
<name>A0A8S4QYT2_9NEOP</name>
<reference evidence="2" key="1">
    <citation type="submission" date="2022-03" db="EMBL/GenBank/DDBJ databases">
        <authorList>
            <person name="Lindestad O."/>
        </authorList>
    </citation>
    <scope>NUCLEOTIDE SEQUENCE</scope>
</reference>
<sequence length="113" mass="12795">MQSDVCPYASPLNTYIAQQDTKLKLQWMGHLLGETIDIGVPKCLNGDPTPVNAQLKMWTYDIKRVTRSRWKQAAQDSKLMTNSEILKRCSSSSSSTLHRPSTAQESPLRMRRA</sequence>
<evidence type="ECO:0000313" key="2">
    <source>
        <dbReference type="EMBL" id="CAH2226679.1"/>
    </source>
</evidence>
<gene>
    <name evidence="2" type="primary">jg24093</name>
    <name evidence="2" type="ORF">PAEG_LOCUS7374</name>
</gene>
<dbReference type="Proteomes" id="UP000838756">
    <property type="component" value="Unassembled WGS sequence"/>
</dbReference>
<organism evidence="2 3">
    <name type="scientific">Pararge aegeria aegeria</name>
    <dbReference type="NCBI Taxonomy" id="348720"/>
    <lineage>
        <taxon>Eukaryota</taxon>
        <taxon>Metazoa</taxon>
        <taxon>Ecdysozoa</taxon>
        <taxon>Arthropoda</taxon>
        <taxon>Hexapoda</taxon>
        <taxon>Insecta</taxon>
        <taxon>Pterygota</taxon>
        <taxon>Neoptera</taxon>
        <taxon>Endopterygota</taxon>
        <taxon>Lepidoptera</taxon>
        <taxon>Glossata</taxon>
        <taxon>Ditrysia</taxon>
        <taxon>Papilionoidea</taxon>
        <taxon>Nymphalidae</taxon>
        <taxon>Satyrinae</taxon>
        <taxon>Satyrini</taxon>
        <taxon>Parargina</taxon>
        <taxon>Pararge</taxon>
    </lineage>
</organism>
<protein>
    <submittedName>
        <fullName evidence="2">Jg24093 protein</fullName>
    </submittedName>
</protein>
<feature type="region of interest" description="Disordered" evidence="1">
    <location>
        <begin position="89"/>
        <end position="113"/>
    </location>
</feature>
<keyword evidence="3" id="KW-1185">Reference proteome</keyword>
<accession>A0A8S4QYT2</accession>
<proteinExistence type="predicted"/>
<comment type="caution">
    <text evidence="2">The sequence shown here is derived from an EMBL/GenBank/DDBJ whole genome shotgun (WGS) entry which is preliminary data.</text>
</comment>
<evidence type="ECO:0000313" key="3">
    <source>
        <dbReference type="Proteomes" id="UP000838756"/>
    </source>
</evidence>